<reference evidence="5 6" key="1">
    <citation type="submission" date="2017-03" db="EMBL/GenBank/DDBJ databases">
        <authorList>
            <person name="Afonso C.L."/>
            <person name="Miller P.J."/>
            <person name="Scott M.A."/>
            <person name="Spackman E."/>
            <person name="Goraichik I."/>
            <person name="Dimitrov K.M."/>
            <person name="Suarez D.L."/>
            <person name="Swayne D.E."/>
        </authorList>
    </citation>
    <scope>NUCLEOTIDE SEQUENCE [LARGE SCALE GENOMIC DNA]</scope>
    <source>
        <strain evidence="5 6">CECT 8397</strain>
    </source>
</reference>
<keyword evidence="6" id="KW-1185">Reference proteome</keyword>
<gene>
    <name evidence="5" type="primary">nemA</name>
    <name evidence="5" type="ORF">PSJ8397_01460</name>
</gene>
<comment type="cofactor">
    <cofactor evidence="1">
        <name>FMN</name>
        <dbReference type="ChEBI" id="CHEBI:58210"/>
    </cofactor>
</comment>
<dbReference type="InterPro" id="IPR001155">
    <property type="entry name" value="OxRdtase_FMN_N"/>
</dbReference>
<evidence type="ECO:0000256" key="1">
    <source>
        <dbReference type="ARBA" id="ARBA00001917"/>
    </source>
</evidence>
<dbReference type="EMBL" id="FWFT01000002">
    <property type="protein sequence ID" value="SLN31549.1"/>
    <property type="molecule type" value="Genomic_DNA"/>
</dbReference>
<dbReference type="AlphaFoldDB" id="A0A1Y5S546"/>
<dbReference type="GO" id="GO:0016628">
    <property type="term" value="F:oxidoreductase activity, acting on the CH-CH group of donors, NAD or NADP as acceptor"/>
    <property type="evidence" value="ECO:0007669"/>
    <property type="project" value="UniProtKB-ARBA"/>
</dbReference>
<dbReference type="GO" id="GO:0005829">
    <property type="term" value="C:cytosol"/>
    <property type="evidence" value="ECO:0007669"/>
    <property type="project" value="TreeGrafter"/>
</dbReference>
<feature type="domain" description="NADH:flavin oxidoreductase/NADH oxidase N-terminal" evidence="4">
    <location>
        <begin position="5"/>
        <end position="331"/>
    </location>
</feature>
<dbReference type="InterPro" id="IPR013785">
    <property type="entry name" value="Aldolase_TIM"/>
</dbReference>
<evidence type="ECO:0000256" key="3">
    <source>
        <dbReference type="ARBA" id="ARBA00023002"/>
    </source>
</evidence>
<dbReference type="Proteomes" id="UP000193623">
    <property type="component" value="Unassembled WGS sequence"/>
</dbReference>
<evidence type="ECO:0000256" key="2">
    <source>
        <dbReference type="ARBA" id="ARBA00005979"/>
    </source>
</evidence>
<evidence type="ECO:0000313" key="5">
    <source>
        <dbReference type="EMBL" id="SLN31549.1"/>
    </source>
</evidence>
<accession>A0A1Y5S546</accession>
<dbReference type="Gene3D" id="3.20.20.70">
    <property type="entry name" value="Aldolase class I"/>
    <property type="match status" value="1"/>
</dbReference>
<protein>
    <submittedName>
        <fullName evidence="5">N-ethylmaleimide reductase</fullName>
        <ecNumber evidence="5">1.-.-.-</ecNumber>
    </submittedName>
</protein>
<dbReference type="CDD" id="cd02933">
    <property type="entry name" value="OYE_like_FMN"/>
    <property type="match status" value="1"/>
</dbReference>
<dbReference type="EC" id="1.-.-.-" evidence="5"/>
<dbReference type="PANTHER" id="PTHR22893:SF91">
    <property type="entry name" value="NADPH DEHYDROGENASE 2-RELATED"/>
    <property type="match status" value="1"/>
</dbReference>
<dbReference type="GO" id="GO:0010181">
    <property type="term" value="F:FMN binding"/>
    <property type="evidence" value="ECO:0007669"/>
    <property type="project" value="InterPro"/>
</dbReference>
<dbReference type="PANTHER" id="PTHR22893">
    <property type="entry name" value="NADH OXIDOREDUCTASE-RELATED"/>
    <property type="match status" value="1"/>
</dbReference>
<proteinExistence type="inferred from homology"/>
<dbReference type="RefSeq" id="WP_085863896.1">
    <property type="nucleotide sequence ID" value="NZ_FWFT01000002.1"/>
</dbReference>
<dbReference type="SUPFAM" id="SSF51395">
    <property type="entry name" value="FMN-linked oxidoreductases"/>
    <property type="match status" value="1"/>
</dbReference>
<dbReference type="Pfam" id="PF00724">
    <property type="entry name" value="Oxidored_FMN"/>
    <property type="match status" value="1"/>
</dbReference>
<dbReference type="FunFam" id="3.20.20.70:FF:000059">
    <property type="entry name" value="N-ethylmaleimide reductase, FMN-linked"/>
    <property type="match status" value="1"/>
</dbReference>
<sequence length="363" mass="39439">MTSPLLKPLAMGPIELPNRVLMAPLTRNRAHDDGTPWDKAAEYYAQRATAGMIWTEATQIDPMGKGYIQTPGIHTDEQVAGWRKINDAVHAAGGRMCLQLWHVGRISHTSVLPDGRNPVSSTDVAAKAQTFTADGFTDTSKPDALTIDGIRDVIAQFERAGRLAKDAGFDAVEVHAANGYLLDQFLQDGVNTRDDAYGGSLENRLRLVREAIGAVASTWERGRIGVRLSPLGQAHDMSDSDPEGHFAEIYRGLSDEQIAFLHVVENFPGNESDGKLAQKLRPEFTSGLYIANGGYDQARAEEAIETGYADAVTFGRPFISNPDLPERIRQGADWAEADQDTFYGGDEAGYTDYPKLDTAAAAA</sequence>
<evidence type="ECO:0000313" key="6">
    <source>
        <dbReference type="Proteomes" id="UP000193623"/>
    </source>
</evidence>
<evidence type="ECO:0000259" key="4">
    <source>
        <dbReference type="Pfam" id="PF00724"/>
    </source>
</evidence>
<keyword evidence="3 5" id="KW-0560">Oxidoreductase</keyword>
<dbReference type="InterPro" id="IPR045247">
    <property type="entry name" value="Oye-like"/>
</dbReference>
<organism evidence="5 6">
    <name type="scientific">Pseudooctadecabacter jejudonensis</name>
    <dbReference type="NCBI Taxonomy" id="1391910"/>
    <lineage>
        <taxon>Bacteria</taxon>
        <taxon>Pseudomonadati</taxon>
        <taxon>Pseudomonadota</taxon>
        <taxon>Alphaproteobacteria</taxon>
        <taxon>Rhodobacterales</taxon>
        <taxon>Paracoccaceae</taxon>
        <taxon>Pseudooctadecabacter</taxon>
    </lineage>
</organism>
<name>A0A1Y5S546_9RHOB</name>
<dbReference type="OrthoDB" id="9784632at2"/>
<comment type="similarity">
    <text evidence="2">Belongs to the NADH:flavin oxidoreductase/NADH oxidase family.</text>
</comment>